<proteinExistence type="inferred from homology"/>
<reference evidence="7" key="1">
    <citation type="submission" date="2018-05" db="EMBL/GenBank/DDBJ databases">
        <authorList>
            <person name="Lanie J.A."/>
            <person name="Ng W.-L."/>
            <person name="Kazmierczak K.M."/>
            <person name="Andrzejewski T.M."/>
            <person name="Davidsen T.M."/>
            <person name="Wayne K.J."/>
            <person name="Tettelin H."/>
            <person name="Glass J.I."/>
            <person name="Rusch D."/>
            <person name="Podicherti R."/>
            <person name="Tsui H.-C.T."/>
            <person name="Winkler M.E."/>
        </authorList>
    </citation>
    <scope>NUCLEOTIDE SEQUENCE</scope>
</reference>
<organism evidence="7">
    <name type="scientific">marine metagenome</name>
    <dbReference type="NCBI Taxonomy" id="408172"/>
    <lineage>
        <taxon>unclassified sequences</taxon>
        <taxon>metagenomes</taxon>
        <taxon>ecological metagenomes</taxon>
    </lineage>
</organism>
<evidence type="ECO:0000256" key="5">
    <source>
        <dbReference type="ARBA" id="ARBA00023136"/>
    </source>
</evidence>
<gene>
    <name evidence="7" type="ORF">METZ01_LOCUS18182</name>
</gene>
<protein>
    <recommendedName>
        <fullName evidence="8">Prolipoprotein diacylglyceryl transferase</fullName>
    </recommendedName>
</protein>
<evidence type="ECO:0000256" key="3">
    <source>
        <dbReference type="ARBA" id="ARBA00022692"/>
    </source>
</evidence>
<dbReference type="PANTHER" id="PTHR30589:SF0">
    <property type="entry name" value="PHOSPHATIDYLGLYCEROL--PROLIPOPROTEIN DIACYLGLYCERYL TRANSFERASE"/>
    <property type="match status" value="1"/>
</dbReference>
<dbReference type="AlphaFoldDB" id="A0A381PG42"/>
<feature type="transmembrane region" description="Helical" evidence="6">
    <location>
        <begin position="177"/>
        <end position="196"/>
    </location>
</feature>
<keyword evidence="3 6" id="KW-0812">Transmembrane</keyword>
<name>A0A381PG42_9ZZZZ</name>
<dbReference type="GO" id="GO:0005886">
    <property type="term" value="C:plasma membrane"/>
    <property type="evidence" value="ECO:0007669"/>
    <property type="project" value="InterPro"/>
</dbReference>
<accession>A0A381PG42</accession>
<evidence type="ECO:0000313" key="7">
    <source>
        <dbReference type="EMBL" id="SUZ65328.1"/>
    </source>
</evidence>
<evidence type="ECO:0000256" key="2">
    <source>
        <dbReference type="ARBA" id="ARBA00022679"/>
    </source>
</evidence>
<dbReference type="EMBL" id="UINC01000957">
    <property type="protein sequence ID" value="SUZ65328.1"/>
    <property type="molecule type" value="Genomic_DNA"/>
</dbReference>
<evidence type="ECO:0008006" key="8">
    <source>
        <dbReference type="Google" id="ProtNLM"/>
    </source>
</evidence>
<keyword evidence="5 6" id="KW-0472">Membrane</keyword>
<dbReference type="Pfam" id="PF01790">
    <property type="entry name" value="LGT"/>
    <property type="match status" value="1"/>
</dbReference>
<dbReference type="HAMAP" id="MF_01147">
    <property type="entry name" value="Lgt"/>
    <property type="match status" value="1"/>
</dbReference>
<evidence type="ECO:0000256" key="4">
    <source>
        <dbReference type="ARBA" id="ARBA00022989"/>
    </source>
</evidence>
<keyword evidence="4 6" id="KW-1133">Transmembrane helix</keyword>
<sequence length="276" mass="30453">MLALIPSPSTNSIQIWIFELRLYGLMIAVGTMLAVWITGRRYVAAGGDLVIVHRMATWSIPAGIIGARLYHVATDFSRFQNNWSEIPKIWKGGLGIWGAVAAGALVTWWIVRRDGGDVAAMFDATAVGIPVAQAVGRVGNWFNQELFGRPTTVPWGLAIDPEHRPQMYRDSTTFHPTFLYEALWNIGLAAFIAFLVPKLLPNLKKGYSWAVYVAGYTSGRVWIELLRSDTATEVLGVRINVWTSLIVGGAAAVFIWCGLRNEPSDGRRNSTQSVPH</sequence>
<dbReference type="PANTHER" id="PTHR30589">
    <property type="entry name" value="PROLIPOPROTEIN DIACYLGLYCERYL TRANSFERASE"/>
    <property type="match status" value="1"/>
</dbReference>
<keyword evidence="2" id="KW-0808">Transferase</keyword>
<dbReference type="InterPro" id="IPR001640">
    <property type="entry name" value="Lgt"/>
</dbReference>
<feature type="transmembrane region" description="Helical" evidence="6">
    <location>
        <begin position="51"/>
        <end position="70"/>
    </location>
</feature>
<keyword evidence="1" id="KW-1003">Cell membrane</keyword>
<dbReference type="GO" id="GO:0042158">
    <property type="term" value="P:lipoprotein biosynthetic process"/>
    <property type="evidence" value="ECO:0007669"/>
    <property type="project" value="InterPro"/>
</dbReference>
<dbReference type="NCBIfam" id="TIGR00544">
    <property type="entry name" value="lgt"/>
    <property type="match status" value="1"/>
</dbReference>
<dbReference type="GO" id="GO:0008961">
    <property type="term" value="F:phosphatidylglycerol-prolipoprotein diacylglyceryl transferase activity"/>
    <property type="evidence" value="ECO:0007669"/>
    <property type="project" value="InterPro"/>
</dbReference>
<evidence type="ECO:0000256" key="6">
    <source>
        <dbReference type="SAM" id="Phobius"/>
    </source>
</evidence>
<dbReference type="PROSITE" id="PS01311">
    <property type="entry name" value="LGT"/>
    <property type="match status" value="1"/>
</dbReference>
<feature type="transmembrane region" description="Helical" evidence="6">
    <location>
        <begin position="20"/>
        <end position="39"/>
    </location>
</feature>
<feature type="transmembrane region" description="Helical" evidence="6">
    <location>
        <begin position="239"/>
        <end position="259"/>
    </location>
</feature>
<evidence type="ECO:0000256" key="1">
    <source>
        <dbReference type="ARBA" id="ARBA00022475"/>
    </source>
</evidence>
<feature type="transmembrane region" description="Helical" evidence="6">
    <location>
        <begin position="90"/>
        <end position="111"/>
    </location>
</feature>